<organism evidence="3 4">
    <name type="scientific">Rhizobium lusitanum</name>
    <dbReference type="NCBI Taxonomy" id="293958"/>
    <lineage>
        <taxon>Bacteria</taxon>
        <taxon>Pseudomonadati</taxon>
        <taxon>Pseudomonadota</taxon>
        <taxon>Alphaproteobacteria</taxon>
        <taxon>Hyphomicrobiales</taxon>
        <taxon>Rhizobiaceae</taxon>
        <taxon>Rhizobium/Agrobacterium group</taxon>
        <taxon>Rhizobium</taxon>
    </lineage>
</organism>
<dbReference type="OrthoDB" id="9804366at2"/>
<dbReference type="InterPro" id="IPR000192">
    <property type="entry name" value="Aminotrans_V_dom"/>
</dbReference>
<dbReference type="InterPro" id="IPR015422">
    <property type="entry name" value="PyrdxlP-dep_Trfase_small"/>
</dbReference>
<dbReference type="Gene3D" id="3.40.640.10">
    <property type="entry name" value="Type I PLP-dependent aspartate aminotransferase-like (Major domain)"/>
    <property type="match status" value="1"/>
</dbReference>
<evidence type="ECO:0000259" key="2">
    <source>
        <dbReference type="Pfam" id="PF00266"/>
    </source>
</evidence>
<dbReference type="Proteomes" id="UP000199205">
    <property type="component" value="Unassembled WGS sequence"/>
</dbReference>
<dbReference type="RefSeq" id="WP_092574744.1">
    <property type="nucleotide sequence ID" value="NZ_FMAF01000010.1"/>
</dbReference>
<proteinExistence type="predicted"/>
<evidence type="ECO:0000313" key="3">
    <source>
        <dbReference type="EMBL" id="SCB38043.1"/>
    </source>
</evidence>
<evidence type="ECO:0000313" key="4">
    <source>
        <dbReference type="Proteomes" id="UP000199205"/>
    </source>
</evidence>
<dbReference type="InterPro" id="IPR015421">
    <property type="entry name" value="PyrdxlP-dep_Trfase_major"/>
</dbReference>
<dbReference type="Gene3D" id="3.90.1150.10">
    <property type="entry name" value="Aspartate Aminotransferase, domain 1"/>
    <property type="match status" value="1"/>
</dbReference>
<feature type="domain" description="Aminotransferase class V" evidence="2">
    <location>
        <begin position="52"/>
        <end position="237"/>
    </location>
</feature>
<dbReference type="PANTHER" id="PTHR43586">
    <property type="entry name" value="CYSTEINE DESULFURASE"/>
    <property type="match status" value="1"/>
</dbReference>
<gene>
    <name evidence="3" type="ORF">GA0061101_110120</name>
</gene>
<dbReference type="InterPro" id="IPR015424">
    <property type="entry name" value="PyrdxlP-dep_Trfase"/>
</dbReference>
<reference evidence="4" key="1">
    <citation type="submission" date="2016-08" db="EMBL/GenBank/DDBJ databases">
        <authorList>
            <person name="Varghese N."/>
            <person name="Submissions Spin"/>
        </authorList>
    </citation>
    <scope>NUCLEOTIDE SEQUENCE [LARGE SCALE GENOMIC DNA]</scope>
    <source>
        <strain evidence="4">P1-7</strain>
    </source>
</reference>
<keyword evidence="1" id="KW-0663">Pyridoxal phosphate</keyword>
<keyword evidence="3" id="KW-0456">Lyase</keyword>
<dbReference type="AlphaFoldDB" id="A0A1C3WDK0"/>
<dbReference type="EMBL" id="FMAF01000010">
    <property type="protein sequence ID" value="SCB38043.1"/>
    <property type="molecule type" value="Genomic_DNA"/>
</dbReference>
<dbReference type="SUPFAM" id="SSF53383">
    <property type="entry name" value="PLP-dependent transferases"/>
    <property type="match status" value="1"/>
</dbReference>
<dbReference type="PANTHER" id="PTHR43586:SF15">
    <property type="entry name" value="BLR3095 PROTEIN"/>
    <property type="match status" value="1"/>
</dbReference>
<dbReference type="Pfam" id="PF00266">
    <property type="entry name" value="Aminotran_5"/>
    <property type="match status" value="1"/>
</dbReference>
<dbReference type="GO" id="GO:0016829">
    <property type="term" value="F:lyase activity"/>
    <property type="evidence" value="ECO:0007669"/>
    <property type="project" value="UniProtKB-KW"/>
</dbReference>
<protein>
    <submittedName>
        <fullName evidence="3">Selenocysteine lyase/Cysteine desulfurase</fullName>
    </submittedName>
</protein>
<accession>A0A1C3WDK0</accession>
<sequence length="382" mass="42347">MLPSQRHLFSIPDDVTYLDAAYMSPIPNVAAEAGRDGVLVKAAPWDMTINSYYDEVERARGLAASFIGASIDDVGVIPATSYGIAVAAANVHVAPGSVIIMMDNEHTSHRYAWYELAEKKGATVLTVPRNPDDDWGSALAAAIKNSAAPVSVVAGTIVHWFEGMSVDIQVVADAAHAVGAALVMDGTQWVGAVPFDVSKVRPDFLSFATYKFLLGPYRLAFLYADKKWQEAGKPIEFHSWNREGGDRSDFYLETMPDYLPGSRRFDMGERSDFAVLPIAIRSLELLQGWGPSAVFERLVHLNKLIWREAEARGFQGPREDLRAPHISVVELSERFRPDLAKNLRDNKAFVTVRGTKMRITPHVYNDEQDIHRLFELVDTLTA</sequence>
<evidence type="ECO:0000256" key="1">
    <source>
        <dbReference type="ARBA" id="ARBA00022898"/>
    </source>
</evidence>
<name>A0A1C3WDK0_9HYPH</name>